<reference evidence="2" key="1">
    <citation type="journal article" date="2024" name="Proc. Natl. Acad. Sci. U.S.A.">
        <title>Extraordinary preservation of gene collinearity over three hundred million years revealed in homosporous lycophytes.</title>
        <authorList>
            <person name="Li C."/>
            <person name="Wickell D."/>
            <person name="Kuo L.Y."/>
            <person name="Chen X."/>
            <person name="Nie B."/>
            <person name="Liao X."/>
            <person name="Peng D."/>
            <person name="Ji J."/>
            <person name="Jenkins J."/>
            <person name="Williams M."/>
            <person name="Shu S."/>
            <person name="Plott C."/>
            <person name="Barry K."/>
            <person name="Rajasekar S."/>
            <person name="Grimwood J."/>
            <person name="Han X."/>
            <person name="Sun S."/>
            <person name="Hou Z."/>
            <person name="He W."/>
            <person name="Dai G."/>
            <person name="Sun C."/>
            <person name="Schmutz J."/>
            <person name="Leebens-Mack J.H."/>
            <person name="Li F.W."/>
            <person name="Wang L."/>
        </authorList>
    </citation>
    <scope>NUCLEOTIDE SEQUENCE [LARGE SCALE GENOMIC DNA]</scope>
    <source>
        <strain evidence="2">cv. PW_Plant_1</strain>
    </source>
</reference>
<proteinExistence type="predicted"/>
<protein>
    <submittedName>
        <fullName evidence="1">Uncharacterized protein</fullName>
    </submittedName>
</protein>
<gene>
    <name evidence="1" type="ORF">O6H91_13G029000</name>
</gene>
<accession>A0ACC2BT97</accession>
<evidence type="ECO:0000313" key="2">
    <source>
        <dbReference type="Proteomes" id="UP001162992"/>
    </source>
</evidence>
<evidence type="ECO:0000313" key="1">
    <source>
        <dbReference type="EMBL" id="KAJ7533007.1"/>
    </source>
</evidence>
<comment type="caution">
    <text evidence="1">The sequence shown here is derived from an EMBL/GenBank/DDBJ whole genome shotgun (WGS) entry which is preliminary data.</text>
</comment>
<sequence length="629" mass="69153">MKGELMPGLSHSLELIEAKEEKQKVNTSYPAKTDEGEVSFQNGRDEEIDRSRLLGSVIGNRLKRNADLASQSPLIARPSGGKDRHSKVNTAKGPRDRRVRLSVSTAIQFYDVQDRLGYDQPSKAVEWLMKKAETAIDELPPPSNQLMQANCSAPSTVFEPSPSFLAPSFATQQLIGPNLTAALTTITHTPGLHRHSSFTTASASSESENMRQTHEDLVPKFTSAFGNPSGGWADSEKVQRMAIVDAGLVGYLQGYPSAKTESRTKARERARERAKGRSSVKVELMLPERNQVKASTEGIDLDASSSPVSSQHNQILTSFFPNEDVNSRILQDDAQIQRQSYLNQYQERTSVNPQDSMHNVFLSHARPGQARMGPLPVSPQFPRPHPSFFQEYPAQTFNPKSNSLPNFLNRAFLQGNNQPSLNIDPAGFHTSSPRSSSFLTSFSPTHIPSYPPNSSAAASASVSQMTAFGIPLHRNTSGYSLTENDNSSLIPGLNAHQSAFLRTANVVGGYHGRYNPEYSSLQRVVRSHQKILSNEYDLLNDMLITSQGAGAPQSFNLASGILQEQVQSISSQFAYSASPKIAIDAYSHDYEQDSRIISNSESFRSSTGTQIPARFEGMDEIEEQLKRSS</sequence>
<dbReference type="EMBL" id="CM055104">
    <property type="protein sequence ID" value="KAJ7533007.1"/>
    <property type="molecule type" value="Genomic_DNA"/>
</dbReference>
<dbReference type="Proteomes" id="UP001162992">
    <property type="component" value="Chromosome 13"/>
</dbReference>
<organism evidence="1 2">
    <name type="scientific">Diphasiastrum complanatum</name>
    <name type="common">Issler's clubmoss</name>
    <name type="synonym">Lycopodium complanatum</name>
    <dbReference type="NCBI Taxonomy" id="34168"/>
    <lineage>
        <taxon>Eukaryota</taxon>
        <taxon>Viridiplantae</taxon>
        <taxon>Streptophyta</taxon>
        <taxon>Embryophyta</taxon>
        <taxon>Tracheophyta</taxon>
        <taxon>Lycopodiopsida</taxon>
        <taxon>Lycopodiales</taxon>
        <taxon>Lycopodiaceae</taxon>
        <taxon>Lycopodioideae</taxon>
        <taxon>Diphasiastrum</taxon>
    </lineage>
</organism>
<name>A0ACC2BT97_DIPCM</name>
<keyword evidence="2" id="KW-1185">Reference proteome</keyword>